<feature type="domain" description="Carbohydrate kinase PfkB" evidence="5">
    <location>
        <begin position="16"/>
        <end position="345"/>
    </location>
</feature>
<dbReference type="InterPro" id="IPR029056">
    <property type="entry name" value="Ribokinase-like"/>
</dbReference>
<evidence type="ECO:0000313" key="6">
    <source>
        <dbReference type="EMBL" id="CAD9873308.1"/>
    </source>
</evidence>
<dbReference type="InterPro" id="IPR011611">
    <property type="entry name" value="PfkB_dom"/>
</dbReference>
<evidence type="ECO:0000256" key="2">
    <source>
        <dbReference type="ARBA" id="ARBA00022679"/>
    </source>
</evidence>
<accession>A0A7S2Y4D8</accession>
<protein>
    <recommendedName>
        <fullName evidence="5">Carbohydrate kinase PfkB domain-containing protein</fullName>
    </recommendedName>
</protein>
<feature type="signal peptide" evidence="4">
    <location>
        <begin position="1"/>
        <end position="21"/>
    </location>
</feature>
<evidence type="ECO:0000256" key="1">
    <source>
        <dbReference type="ARBA" id="ARBA00010688"/>
    </source>
</evidence>
<dbReference type="Gene3D" id="3.40.1190.20">
    <property type="match status" value="1"/>
</dbReference>
<evidence type="ECO:0000259" key="5">
    <source>
        <dbReference type="Pfam" id="PF00294"/>
    </source>
</evidence>
<evidence type="ECO:0000256" key="3">
    <source>
        <dbReference type="ARBA" id="ARBA00022777"/>
    </source>
</evidence>
<name>A0A7S2Y4D8_9STRA</name>
<dbReference type="PANTHER" id="PTHR43085">
    <property type="entry name" value="HEXOKINASE FAMILY MEMBER"/>
    <property type="match status" value="1"/>
</dbReference>
<dbReference type="GO" id="GO:0016301">
    <property type="term" value="F:kinase activity"/>
    <property type="evidence" value="ECO:0007669"/>
    <property type="project" value="UniProtKB-KW"/>
</dbReference>
<gene>
    <name evidence="6" type="ORF">FJAP1339_LOCUS11175</name>
</gene>
<dbReference type="EMBL" id="HBHR01021903">
    <property type="protein sequence ID" value="CAD9873308.1"/>
    <property type="molecule type" value="Transcribed_RNA"/>
</dbReference>
<comment type="similarity">
    <text evidence="1">Belongs to the carbohydrate kinase PfkB family.</text>
</comment>
<dbReference type="SUPFAM" id="SSF53613">
    <property type="entry name" value="Ribokinase-like"/>
    <property type="match status" value="1"/>
</dbReference>
<organism evidence="6">
    <name type="scientific">Fibrocapsa japonica</name>
    <dbReference type="NCBI Taxonomy" id="94617"/>
    <lineage>
        <taxon>Eukaryota</taxon>
        <taxon>Sar</taxon>
        <taxon>Stramenopiles</taxon>
        <taxon>Ochrophyta</taxon>
        <taxon>Raphidophyceae</taxon>
        <taxon>Chattonellales</taxon>
        <taxon>Chattonellaceae</taxon>
        <taxon>Fibrocapsa</taxon>
    </lineage>
</organism>
<keyword evidence="3" id="KW-0418">Kinase</keyword>
<evidence type="ECO:0000256" key="4">
    <source>
        <dbReference type="SAM" id="SignalP"/>
    </source>
</evidence>
<keyword evidence="2" id="KW-0808">Transferase</keyword>
<keyword evidence="4" id="KW-0732">Signal</keyword>
<sequence length="375" mass="40218">MADFTSMEGFFLGSILCAGLACLDMQMLGATKMSDPEAINTFQKTVYCAGGSAPMTSSALAHMGMTDVGVLIKLGNDLHGDEMTRQLQSAGVRTDMVIRTDDYQTSLSVLPIFESGGRACWVELGANTSLNTEEIVEALRAGLQTGRLPNCRVFHFGYPHLLDSLQGEDLLQLLQSVKRELNNCILSVDLNGVDPDKHTVPHGKDILGPALHMIDVLHANYEEAHVITGCQKPEGKAQTDLDHLRRLSSVLLEKGVGIVAITLGSEGAFLRVTSDASRLEASEALSYQAKAWVGQEVLLPAYTVEEGSSINANGAGDAFVGGLLASLACKQQLDTDTALRMALMTSLQRVDSNKRNNPQKLSAAEILMKCLAQAP</sequence>
<dbReference type="InterPro" id="IPR050306">
    <property type="entry name" value="PfkB_Carbo_kinase"/>
</dbReference>
<dbReference type="PANTHER" id="PTHR43085:SF57">
    <property type="entry name" value="CARBOHYDRATE KINASE PFKB DOMAIN-CONTAINING PROTEIN"/>
    <property type="match status" value="1"/>
</dbReference>
<dbReference type="Pfam" id="PF00294">
    <property type="entry name" value="PfkB"/>
    <property type="match status" value="1"/>
</dbReference>
<reference evidence="6" key="1">
    <citation type="submission" date="2021-01" db="EMBL/GenBank/DDBJ databases">
        <authorList>
            <person name="Corre E."/>
            <person name="Pelletier E."/>
            <person name="Niang G."/>
            <person name="Scheremetjew M."/>
            <person name="Finn R."/>
            <person name="Kale V."/>
            <person name="Holt S."/>
            <person name="Cochrane G."/>
            <person name="Meng A."/>
            <person name="Brown T."/>
            <person name="Cohen L."/>
        </authorList>
    </citation>
    <scope>NUCLEOTIDE SEQUENCE</scope>
    <source>
        <strain evidence="6">CCMP1661</strain>
    </source>
</reference>
<proteinExistence type="inferred from homology"/>
<dbReference type="AlphaFoldDB" id="A0A7S2Y4D8"/>
<feature type="chain" id="PRO_5030649787" description="Carbohydrate kinase PfkB domain-containing protein" evidence="4">
    <location>
        <begin position="22"/>
        <end position="375"/>
    </location>
</feature>